<evidence type="ECO:0000259" key="1">
    <source>
        <dbReference type="PROSITE" id="PS50836"/>
    </source>
</evidence>
<reference evidence="2 3" key="1">
    <citation type="submission" date="2024-10" db="EMBL/GenBank/DDBJ databases">
        <title>Updated reference genomes for cyclostephanoid diatoms.</title>
        <authorList>
            <person name="Roberts W.R."/>
            <person name="Alverson A.J."/>
        </authorList>
    </citation>
    <scope>NUCLEOTIDE SEQUENCE [LARGE SCALE GENOMIC DNA]</scope>
    <source>
        <strain evidence="2 3">AJA228-03</strain>
    </source>
</reference>
<proteinExistence type="predicted"/>
<accession>A0ABD3RA46</accession>
<organism evidence="2 3">
    <name type="scientific">Cyclostephanos tholiformis</name>
    <dbReference type="NCBI Taxonomy" id="382380"/>
    <lineage>
        <taxon>Eukaryota</taxon>
        <taxon>Sar</taxon>
        <taxon>Stramenopiles</taxon>
        <taxon>Ochrophyta</taxon>
        <taxon>Bacillariophyta</taxon>
        <taxon>Coscinodiscophyceae</taxon>
        <taxon>Thalassiosirophycidae</taxon>
        <taxon>Stephanodiscales</taxon>
        <taxon>Stephanodiscaceae</taxon>
        <taxon>Cyclostephanos</taxon>
    </lineage>
</organism>
<dbReference type="Proteomes" id="UP001530377">
    <property type="component" value="Unassembled WGS sequence"/>
</dbReference>
<protein>
    <recommendedName>
        <fullName evidence="1">DOMON domain-containing protein</fullName>
    </recommendedName>
</protein>
<comment type="caution">
    <text evidence="2">The sequence shown here is derived from an EMBL/GenBank/DDBJ whole genome shotgun (WGS) entry which is preliminary data.</text>
</comment>
<dbReference type="EMBL" id="JALLPB020000484">
    <property type="protein sequence ID" value="KAL3808621.1"/>
    <property type="molecule type" value="Genomic_DNA"/>
</dbReference>
<feature type="domain" description="DOMON" evidence="1">
    <location>
        <begin position="214"/>
        <end position="333"/>
    </location>
</feature>
<dbReference type="AlphaFoldDB" id="A0ABD3RA46"/>
<keyword evidence="3" id="KW-1185">Reference proteome</keyword>
<evidence type="ECO:0000313" key="3">
    <source>
        <dbReference type="Proteomes" id="UP001530377"/>
    </source>
</evidence>
<dbReference type="CDD" id="cd09631">
    <property type="entry name" value="DOMON_DOH"/>
    <property type="match status" value="1"/>
</dbReference>
<dbReference type="SUPFAM" id="SSF49344">
    <property type="entry name" value="CBD9-like"/>
    <property type="match status" value="1"/>
</dbReference>
<name>A0ABD3RA46_9STRA</name>
<dbReference type="Pfam" id="PF03351">
    <property type="entry name" value="DOMON"/>
    <property type="match status" value="1"/>
</dbReference>
<sequence length="351" mass="37311">MMKQSAFLFAVSSLRHYVHAREQYLRSVQSETQESGHDITSIMDVIFDWLDGEYTPTPSPLTTTAPPQVLTTSAAPSLCMGNTVGWVDIEGDGCDWYEANDLPGCPMWGSFPGMDMMGVADDNCCFCAGTGATSPPVQYPTYTPTGPHATSNPTAIEVTLTSSPTTTIATSTPTSAIPDLTLSPTLSSTSSPTASVPMTLTCPDTLDQSYEIDEGTTLYYALVPSDPVASGNGFFCGRLEVENDGWIGIGFTSSGRMDGSQAVIGIPAQGTVLKYDLVSYDATPMSGDKQTLTGTSITEEEGKVIMGFTKMLIEEGEVPIIKDSENIFIYAAGNGGYLGPHTKRGNFVINL</sequence>
<dbReference type="PROSITE" id="PS50836">
    <property type="entry name" value="DOMON"/>
    <property type="match status" value="1"/>
</dbReference>
<evidence type="ECO:0000313" key="2">
    <source>
        <dbReference type="EMBL" id="KAL3808621.1"/>
    </source>
</evidence>
<dbReference type="InterPro" id="IPR005018">
    <property type="entry name" value="DOMON_domain"/>
</dbReference>
<dbReference type="InterPro" id="IPR045266">
    <property type="entry name" value="DOH_DOMON"/>
</dbReference>
<gene>
    <name evidence="2" type="ORF">ACHAXA_009002</name>
</gene>